<evidence type="ECO:0008006" key="10">
    <source>
        <dbReference type="Google" id="ProtNLM"/>
    </source>
</evidence>
<dbReference type="SMART" id="SM00320">
    <property type="entry name" value="WD40"/>
    <property type="match status" value="8"/>
</dbReference>
<dbReference type="Pfam" id="PF00400">
    <property type="entry name" value="WD40"/>
    <property type="match status" value="3"/>
</dbReference>
<feature type="repeat" description="WD" evidence="7">
    <location>
        <begin position="1080"/>
        <end position="1116"/>
    </location>
</feature>
<comment type="similarity">
    <text evidence="6">Belongs to the WD repeat WDR6 family.</text>
</comment>
<keyword evidence="2" id="KW-0963">Cytoplasm</keyword>
<dbReference type="InterPro" id="IPR036322">
    <property type="entry name" value="WD40_repeat_dom_sf"/>
</dbReference>
<gene>
    <name evidence="8" type="ORF">R9X50_00021600</name>
</gene>
<reference evidence="8 9" key="1">
    <citation type="submission" date="2023-11" db="EMBL/GenBank/DDBJ databases">
        <title>An acidophilic fungus is an integral part of prey digestion in a carnivorous sundew plant.</title>
        <authorList>
            <person name="Tsai I.J."/>
        </authorList>
    </citation>
    <scope>NUCLEOTIDE SEQUENCE [LARGE SCALE GENOMIC DNA]</scope>
    <source>
        <strain evidence="8">169a</strain>
    </source>
</reference>
<dbReference type="EMBL" id="CP138580">
    <property type="protein sequence ID" value="WPG97441.1"/>
    <property type="molecule type" value="Genomic_DNA"/>
</dbReference>
<dbReference type="SUPFAM" id="SSF50978">
    <property type="entry name" value="WD40 repeat-like"/>
    <property type="match status" value="3"/>
</dbReference>
<dbReference type="SUPFAM" id="SSF63829">
    <property type="entry name" value="Calcium-dependent phosphotriesterase"/>
    <property type="match status" value="1"/>
</dbReference>
<dbReference type="Gene3D" id="2.130.10.10">
    <property type="entry name" value="YVTN repeat-like/Quinoprotein amine dehydrogenase"/>
    <property type="match status" value="3"/>
</dbReference>
<organism evidence="8 9">
    <name type="scientific">Acrodontium crateriforme</name>
    <dbReference type="NCBI Taxonomy" id="150365"/>
    <lineage>
        <taxon>Eukaryota</taxon>
        <taxon>Fungi</taxon>
        <taxon>Dikarya</taxon>
        <taxon>Ascomycota</taxon>
        <taxon>Pezizomycotina</taxon>
        <taxon>Dothideomycetes</taxon>
        <taxon>Dothideomycetidae</taxon>
        <taxon>Mycosphaerellales</taxon>
        <taxon>Teratosphaeriaceae</taxon>
        <taxon>Acrodontium</taxon>
    </lineage>
</organism>
<dbReference type="InterPro" id="IPR015943">
    <property type="entry name" value="WD40/YVTN_repeat-like_dom_sf"/>
</dbReference>
<evidence type="ECO:0000256" key="3">
    <source>
        <dbReference type="ARBA" id="ARBA00022574"/>
    </source>
</evidence>
<sequence length="1165" mass="127218">MLQNEYHRVPVTAVTFCGKSLISGEGNIMRAYDTTHGNLLNSCRIFEENQQIHGLVTSNDSALSLLAWGGSLIRAFSISQIDDLPLSFQPGSLLHSPDWILHAAVSPPVENEDAKRLVAFVTAHNGLVVLDSSELIGDHTKDLSHAPRLAELLVPGSNCILYSAQVSWLSPRHCLVAAGTAFGDVIIWSCHLTNSGENGQLEATTTVHYTFSAHEGSVFGVQISPPLEGRPRMLATCSDDRTVRIWDVSDLSISCPSLIERQRDTGFGSDVQAATDFAPPCLAKAMGHVSRIWHVRFLSSEVNAAPTSPRETLIASFGEDTAYILWSLKPQNSSGNDLPYNLEQLSSKTAHTGKHIWSVAISRTGGIATGGADGGIAIHDAPSMKSLAHQILEVPRDLLPKGASESIQKKKLEDNYRGYTFLDAYNVLCTTDFGRVLNITLPRPHEQSTEFQVREISSPIAGLHNYSVVASASGLGFISGSSGEVFLYSCLNESSLLPIARIGRKTAGLFACSIKTTISEDEVYLLVTTVGSKQAEIFKLDSKMPFNNSEQDFVKEKWSLEMPDAAFITTSFTIIELDGCCWVAIGSRNGAIAIFQIQDTKFALQIELLETNAHGNEAVTALFADTTISSTQDGQSFATAVLHSVGRDGAHAIHQLKVRGAQYEQSSINSLPELSLIHNLPLPFGPNIEGITRTANNQLWIWGFRGKSFVVYNTTTQQEVFNVVCGGAHRNWAFKPSSFLDATFEMQGGTFIWTKASKLFYQSSAPGDGYKQINSGGHGREIKTMALLEEDDLQLFATGAEDTDIKIFAYNDQASRESTNLTKDDSDVQSNRMNQQAGQQLEISTPKGFHCWQTLRKHNTGIQHLQFLTHVAEKTETGNQHTSFLLSSGGCEEFHIWTINAQKGWSKQRRDLEVGVICTSTHPRSGKSDLRITGFEAVSHHDEIEVQMAYSDSSLKTWIYDVRSQDWTLKSQGDYLAACLTGVFRSPMSTDNQNASETKLITTSTDGHITLWPYATSDAEQSHSLNWTTRIKAHQNSILASVAHTFANGSRIIITGGDDNALSFTLWTPSSTVSKTYSISRAHAAAITGLAMKPLTCYSASLVSVGLDQRVRIWDVTVNDLEVHVQRKLNVGTSVADAAQVVLCRLSAGRTGVVVAGVGMQMWSL</sequence>
<dbReference type="InterPro" id="IPR001680">
    <property type="entry name" value="WD40_rpt"/>
</dbReference>
<keyword evidence="4" id="KW-0819">tRNA processing</keyword>
<evidence type="ECO:0000256" key="6">
    <source>
        <dbReference type="ARBA" id="ARBA00038255"/>
    </source>
</evidence>
<dbReference type="GO" id="GO:0005737">
    <property type="term" value="C:cytoplasm"/>
    <property type="evidence" value="ECO:0007669"/>
    <property type="project" value="UniProtKB-SubCell"/>
</dbReference>
<dbReference type="PANTHER" id="PTHR14344">
    <property type="entry name" value="WD REPEAT PROTEIN"/>
    <property type="match status" value="1"/>
</dbReference>
<keyword evidence="9" id="KW-1185">Reference proteome</keyword>
<accession>A0AAQ3LXN8</accession>
<evidence type="ECO:0000313" key="9">
    <source>
        <dbReference type="Proteomes" id="UP001303373"/>
    </source>
</evidence>
<dbReference type="PROSITE" id="PS50082">
    <property type="entry name" value="WD_REPEATS_2"/>
    <property type="match status" value="2"/>
</dbReference>
<comment type="subcellular location">
    <subcellularLocation>
        <location evidence="1">Cytoplasm</location>
    </subcellularLocation>
</comment>
<dbReference type="InterPro" id="IPR019775">
    <property type="entry name" value="WD40_repeat_CS"/>
</dbReference>
<name>A0AAQ3LXN8_9PEZI</name>
<evidence type="ECO:0000256" key="7">
    <source>
        <dbReference type="PROSITE-ProRule" id="PRU00221"/>
    </source>
</evidence>
<evidence type="ECO:0000256" key="1">
    <source>
        <dbReference type="ARBA" id="ARBA00004496"/>
    </source>
</evidence>
<dbReference type="PROSITE" id="PS00678">
    <property type="entry name" value="WD_REPEATS_1"/>
    <property type="match status" value="2"/>
</dbReference>
<evidence type="ECO:0000313" key="8">
    <source>
        <dbReference type="EMBL" id="WPG97441.1"/>
    </source>
</evidence>
<keyword evidence="3 7" id="KW-0853">WD repeat</keyword>
<evidence type="ECO:0000256" key="2">
    <source>
        <dbReference type="ARBA" id="ARBA00022490"/>
    </source>
</evidence>
<dbReference type="PANTHER" id="PTHR14344:SF3">
    <property type="entry name" value="WD REPEAT-CONTAINING PROTEIN 6"/>
    <property type="match status" value="1"/>
</dbReference>
<dbReference type="InterPro" id="IPR051973">
    <property type="entry name" value="tRNA_Anticodon_Mtase-Reg"/>
</dbReference>
<proteinExistence type="inferred from homology"/>
<dbReference type="Proteomes" id="UP001303373">
    <property type="component" value="Chromosome 1"/>
</dbReference>
<dbReference type="PROSITE" id="PS50294">
    <property type="entry name" value="WD_REPEATS_REGION"/>
    <property type="match status" value="1"/>
</dbReference>
<dbReference type="AlphaFoldDB" id="A0AAQ3LXN8"/>
<evidence type="ECO:0000256" key="5">
    <source>
        <dbReference type="ARBA" id="ARBA00022737"/>
    </source>
</evidence>
<keyword evidence="5" id="KW-0677">Repeat</keyword>
<evidence type="ECO:0000256" key="4">
    <source>
        <dbReference type="ARBA" id="ARBA00022694"/>
    </source>
</evidence>
<dbReference type="GO" id="GO:0030488">
    <property type="term" value="P:tRNA methylation"/>
    <property type="evidence" value="ECO:0007669"/>
    <property type="project" value="TreeGrafter"/>
</dbReference>
<feature type="repeat" description="WD" evidence="7">
    <location>
        <begin position="211"/>
        <end position="249"/>
    </location>
</feature>
<protein>
    <recommendedName>
        <fullName evidence="10">WD40 repeat-like protein</fullName>
    </recommendedName>
</protein>